<dbReference type="GO" id="GO:0016791">
    <property type="term" value="F:phosphatase activity"/>
    <property type="evidence" value="ECO:0007669"/>
    <property type="project" value="TreeGrafter"/>
</dbReference>
<accession>A0A1S7LJ30</accession>
<feature type="transmembrane region" description="Helical" evidence="2">
    <location>
        <begin position="24"/>
        <end position="43"/>
    </location>
</feature>
<reference evidence="4" key="1">
    <citation type="submission" date="2015-04" db="EMBL/GenBank/DDBJ databases">
        <authorList>
            <person name="Syromyatnikov M.Y."/>
            <person name="Popov V.N."/>
        </authorList>
    </citation>
    <scope>NUCLEOTIDE SEQUENCE</scope>
    <source>
        <strain evidence="4">MO-1</strain>
    </source>
</reference>
<evidence type="ECO:0000313" key="4">
    <source>
        <dbReference type="EMBL" id="CRH06107.1"/>
    </source>
</evidence>
<dbReference type="InterPro" id="IPR001932">
    <property type="entry name" value="PPM-type_phosphatase-like_dom"/>
</dbReference>
<keyword evidence="2" id="KW-1133">Transmembrane helix</keyword>
<evidence type="ECO:0000256" key="1">
    <source>
        <dbReference type="ARBA" id="ARBA00022801"/>
    </source>
</evidence>
<keyword evidence="1" id="KW-0378">Hydrolase</keyword>
<feature type="domain" description="PPM-type phosphatase" evidence="3">
    <location>
        <begin position="112"/>
        <end position="314"/>
    </location>
</feature>
<dbReference type="Pfam" id="PF07228">
    <property type="entry name" value="SpoIIE"/>
    <property type="match status" value="1"/>
</dbReference>
<protein>
    <recommendedName>
        <fullName evidence="3">PPM-type phosphatase domain-containing protein</fullName>
    </recommendedName>
</protein>
<dbReference type="InterPro" id="IPR036457">
    <property type="entry name" value="PPM-type-like_dom_sf"/>
</dbReference>
<dbReference type="SMART" id="SM00331">
    <property type="entry name" value="PP2C_SIG"/>
    <property type="match status" value="1"/>
</dbReference>
<sequence length="323" mass="36131">MQWVSVQVPTAEINQSLGEQNATIWSMHVLSLSLLTLLSLFFAGKLRNQWLFIANAKQQQEVLVAERTADLQKANDRLQHERDLVESVINQIRMHPSFDPAGQRILATSVDKTNGDMVLAMGRADGNHYFLVGDFTGHGLGAAVCGPLVSNIFYILVMKGEQPETILQEINQHLCDHLPPNLYLAGCLVEKEARTGRLTLWNFGLPELPIFKNGAHFGNIQSGMLPLGIMHDLELESYSVLYDSEEDMRIYLATDGIIETSTEEGEMFGEKRLLTTLEALITNRSQLNQILGVLEVFRGEKAQEDDITLVEISMPKLEEVGIR</sequence>
<organism evidence="4">
    <name type="scientific">Magnetococcus massalia (strain MO-1)</name>
    <dbReference type="NCBI Taxonomy" id="451514"/>
    <lineage>
        <taxon>Bacteria</taxon>
        <taxon>Pseudomonadati</taxon>
        <taxon>Pseudomonadota</taxon>
        <taxon>Magnetococcia</taxon>
        <taxon>Magnetococcales</taxon>
        <taxon>Magnetococcaceae</taxon>
        <taxon>Magnetococcus</taxon>
    </lineage>
</organism>
<dbReference type="PANTHER" id="PTHR43156:SF2">
    <property type="entry name" value="STAGE II SPORULATION PROTEIN E"/>
    <property type="match status" value="1"/>
</dbReference>
<evidence type="ECO:0000256" key="2">
    <source>
        <dbReference type="SAM" id="Phobius"/>
    </source>
</evidence>
<keyword evidence="2" id="KW-0472">Membrane</keyword>
<proteinExistence type="predicted"/>
<dbReference type="InterPro" id="IPR052016">
    <property type="entry name" value="Bact_Sigma-Reg"/>
</dbReference>
<name>A0A1S7LJ30_MAGMO</name>
<dbReference type="AlphaFoldDB" id="A0A1S7LJ30"/>
<keyword evidence="2" id="KW-0812">Transmembrane</keyword>
<dbReference type="Gene3D" id="3.60.40.10">
    <property type="entry name" value="PPM-type phosphatase domain"/>
    <property type="match status" value="1"/>
</dbReference>
<evidence type="ECO:0000259" key="3">
    <source>
        <dbReference type="SMART" id="SM00331"/>
    </source>
</evidence>
<dbReference type="PANTHER" id="PTHR43156">
    <property type="entry name" value="STAGE II SPORULATION PROTEIN E-RELATED"/>
    <property type="match status" value="1"/>
</dbReference>
<gene>
    <name evidence="4" type="ORF">MAGMO_1934</name>
</gene>
<dbReference type="EMBL" id="LO017727">
    <property type="protein sequence ID" value="CRH06107.1"/>
    <property type="molecule type" value="Genomic_DNA"/>
</dbReference>